<reference evidence="2" key="1">
    <citation type="submission" date="2019-08" db="EMBL/GenBank/DDBJ databases">
        <authorList>
            <person name="Kucharzyk K."/>
            <person name="Murdoch R.W."/>
            <person name="Higgins S."/>
            <person name="Loffler F."/>
        </authorList>
    </citation>
    <scope>NUCLEOTIDE SEQUENCE</scope>
</reference>
<dbReference type="InterPro" id="IPR002545">
    <property type="entry name" value="CheW-lke_dom"/>
</dbReference>
<dbReference type="PANTHER" id="PTHR22617">
    <property type="entry name" value="CHEMOTAXIS SENSOR HISTIDINE KINASE-RELATED"/>
    <property type="match status" value="1"/>
</dbReference>
<gene>
    <name evidence="2" type="ORF">SDC9_81812</name>
</gene>
<dbReference type="GO" id="GO:0007165">
    <property type="term" value="P:signal transduction"/>
    <property type="evidence" value="ECO:0007669"/>
    <property type="project" value="InterPro"/>
</dbReference>
<dbReference type="EMBL" id="VSSQ01007216">
    <property type="protein sequence ID" value="MPM35222.1"/>
    <property type="molecule type" value="Genomic_DNA"/>
</dbReference>
<dbReference type="SUPFAM" id="SSF50341">
    <property type="entry name" value="CheW-like"/>
    <property type="match status" value="2"/>
</dbReference>
<dbReference type="AlphaFoldDB" id="A0A644Z363"/>
<dbReference type="InterPro" id="IPR039315">
    <property type="entry name" value="CheW"/>
</dbReference>
<dbReference type="Pfam" id="PF01584">
    <property type="entry name" value="CheW"/>
    <property type="match status" value="2"/>
</dbReference>
<organism evidence="2">
    <name type="scientific">bioreactor metagenome</name>
    <dbReference type="NCBI Taxonomy" id="1076179"/>
    <lineage>
        <taxon>unclassified sequences</taxon>
        <taxon>metagenomes</taxon>
        <taxon>ecological metagenomes</taxon>
    </lineage>
</organism>
<dbReference type="GO" id="GO:0006935">
    <property type="term" value="P:chemotaxis"/>
    <property type="evidence" value="ECO:0007669"/>
    <property type="project" value="InterPro"/>
</dbReference>
<feature type="domain" description="CheW-like" evidence="1">
    <location>
        <begin position="9"/>
        <end position="269"/>
    </location>
</feature>
<dbReference type="Pfam" id="PF13682">
    <property type="entry name" value="CZB"/>
    <property type="match status" value="1"/>
</dbReference>
<evidence type="ECO:0000259" key="1">
    <source>
        <dbReference type="SMART" id="SM00260"/>
    </source>
</evidence>
<accession>A0A644Z363</accession>
<dbReference type="PANTHER" id="PTHR22617:SF23">
    <property type="entry name" value="CHEMOTAXIS PROTEIN CHEW"/>
    <property type="match status" value="1"/>
</dbReference>
<comment type="caution">
    <text evidence="2">The sequence shown here is derived from an EMBL/GenBank/DDBJ whole genome shotgun (WGS) entry which is preliminary data.</text>
</comment>
<dbReference type="InterPro" id="IPR036061">
    <property type="entry name" value="CheW-like_dom_sf"/>
</dbReference>
<name>A0A644Z363_9ZZZZ</name>
<dbReference type="InterPro" id="IPR025991">
    <property type="entry name" value="Chemoreceptor_zinc-bind_dom"/>
</dbReference>
<proteinExistence type="predicted"/>
<sequence>MSIYQTEDSVQSPSILFRLNGGLYCADSRYVSTIMELPKYTPVPDAPPYISGIFPLRGSSITLFNLRAALKLQSLQEEFAAFTAMLDARKQDHINWVSALERSIETGEPFSMATDPHKCKLGKWYDSFKTDSMELSSHLSRMEEPHRRLHETAQRVEQCDAAGSREAVDNCKQATLAEVRGNYMPKVLSVLEEAKEIFRIREFHEMVLVLSGDTSLGLMVDEVLSVETVEEETVGVQNQLMTRSPYIRRVVRAPGQDELILELSIPDILQVGDEVAALRAAGSAG</sequence>
<dbReference type="GO" id="GO:0005829">
    <property type="term" value="C:cytosol"/>
    <property type="evidence" value="ECO:0007669"/>
    <property type="project" value="TreeGrafter"/>
</dbReference>
<evidence type="ECO:0000313" key="2">
    <source>
        <dbReference type="EMBL" id="MPM35222.1"/>
    </source>
</evidence>
<dbReference type="SMART" id="SM00260">
    <property type="entry name" value="CheW"/>
    <property type="match status" value="1"/>
</dbReference>
<dbReference type="Gene3D" id="1.20.120.30">
    <property type="entry name" value="Aspartate receptor, ligand-binding domain"/>
    <property type="match status" value="1"/>
</dbReference>
<protein>
    <recommendedName>
        <fullName evidence="1">CheW-like domain-containing protein</fullName>
    </recommendedName>
</protein>